<name>A0A6G0ZRT4_APHCR</name>
<reference evidence="1 2" key="1">
    <citation type="submission" date="2019-08" db="EMBL/GenBank/DDBJ databases">
        <title>Whole genome of Aphis craccivora.</title>
        <authorList>
            <person name="Voronova N.V."/>
            <person name="Shulinski R.S."/>
            <person name="Bandarenka Y.V."/>
            <person name="Zhorov D.G."/>
            <person name="Warner D."/>
        </authorList>
    </citation>
    <scope>NUCLEOTIDE SEQUENCE [LARGE SCALE GENOMIC DNA]</scope>
    <source>
        <strain evidence="1">180601</strain>
        <tissue evidence="1">Whole Body</tissue>
    </source>
</reference>
<evidence type="ECO:0000313" key="1">
    <source>
        <dbReference type="EMBL" id="KAF0774071.1"/>
    </source>
</evidence>
<keyword evidence="1" id="KW-0548">Nucleotidyltransferase</keyword>
<protein>
    <submittedName>
        <fullName evidence="1">Putative RNA-directed DNA polymerase</fullName>
    </submittedName>
</protein>
<dbReference type="Proteomes" id="UP000478052">
    <property type="component" value="Unassembled WGS sequence"/>
</dbReference>
<dbReference type="GO" id="GO:0003964">
    <property type="term" value="F:RNA-directed DNA polymerase activity"/>
    <property type="evidence" value="ECO:0007669"/>
    <property type="project" value="UniProtKB-KW"/>
</dbReference>
<evidence type="ECO:0000313" key="2">
    <source>
        <dbReference type="Proteomes" id="UP000478052"/>
    </source>
</evidence>
<keyword evidence="2" id="KW-1185">Reference proteome</keyword>
<organism evidence="1 2">
    <name type="scientific">Aphis craccivora</name>
    <name type="common">Cowpea aphid</name>
    <dbReference type="NCBI Taxonomy" id="307492"/>
    <lineage>
        <taxon>Eukaryota</taxon>
        <taxon>Metazoa</taxon>
        <taxon>Ecdysozoa</taxon>
        <taxon>Arthropoda</taxon>
        <taxon>Hexapoda</taxon>
        <taxon>Insecta</taxon>
        <taxon>Pterygota</taxon>
        <taxon>Neoptera</taxon>
        <taxon>Paraneoptera</taxon>
        <taxon>Hemiptera</taxon>
        <taxon>Sternorrhyncha</taxon>
        <taxon>Aphidomorpha</taxon>
        <taxon>Aphidoidea</taxon>
        <taxon>Aphididae</taxon>
        <taxon>Aphidini</taxon>
        <taxon>Aphis</taxon>
        <taxon>Aphis</taxon>
    </lineage>
</organism>
<dbReference type="AlphaFoldDB" id="A0A6G0ZRT4"/>
<keyword evidence="1" id="KW-0808">Transferase</keyword>
<keyword evidence="1" id="KW-0695">RNA-directed DNA polymerase</keyword>
<gene>
    <name evidence="1" type="ORF">FWK35_00003295</name>
</gene>
<sequence length="174" mass="20847">MFVLYKIHKHILANQMFHCIIFVKKTISHFDYSLNTLSLTHNDTIKDLGVFFVIYEIRSSKIDFYDSSALKTLYFSLVRSQIEYTTLIWYTDNIGQNTSLCTIQNNFLRYLSYKCNVKESLIWNIISLNFLNNFKFKLFMMKYTDVELPYSNSKKKQFKLLLDKLRRVACNHNR</sequence>
<comment type="caution">
    <text evidence="1">The sequence shown here is derived from an EMBL/GenBank/DDBJ whole genome shotgun (WGS) entry which is preliminary data.</text>
</comment>
<dbReference type="EMBL" id="VUJU01000011">
    <property type="protein sequence ID" value="KAF0774071.1"/>
    <property type="molecule type" value="Genomic_DNA"/>
</dbReference>
<dbReference type="OrthoDB" id="6626734at2759"/>
<proteinExistence type="predicted"/>
<accession>A0A6G0ZRT4</accession>